<keyword evidence="6 11" id="KW-0496">Mitochondrion</keyword>
<evidence type="ECO:0000256" key="9">
    <source>
        <dbReference type="ARBA" id="ARBA00025413"/>
    </source>
</evidence>
<name>A0A2T3B534_AMORE</name>
<dbReference type="PANTHER" id="PTHR28202:SF1">
    <property type="entry name" value="ASSEMBLY FACTOR CBP4"/>
    <property type="match status" value="1"/>
</dbReference>
<evidence type="ECO:0000256" key="5">
    <source>
        <dbReference type="ARBA" id="ARBA00022989"/>
    </source>
</evidence>
<comment type="function">
    <text evidence="9 11">Essential for the assembly of ubiquinol-cytochrome c reductase. It has a direct effect on the correct occurrence of the Rieske protein, core 4, core 5 and apocytochrome b.</text>
</comment>
<evidence type="ECO:0000256" key="6">
    <source>
        <dbReference type="ARBA" id="ARBA00023128"/>
    </source>
</evidence>
<evidence type="ECO:0000256" key="12">
    <source>
        <dbReference type="SAM" id="Coils"/>
    </source>
</evidence>
<dbReference type="EMBL" id="KZ679009">
    <property type="protein sequence ID" value="PSS21861.1"/>
    <property type="molecule type" value="Genomic_DNA"/>
</dbReference>
<keyword evidence="5" id="KW-1133">Transmembrane helix</keyword>
<dbReference type="AlphaFoldDB" id="A0A2T3B534"/>
<dbReference type="GO" id="GO:0005743">
    <property type="term" value="C:mitochondrial inner membrane"/>
    <property type="evidence" value="ECO:0007669"/>
    <property type="project" value="UniProtKB-SubCell"/>
</dbReference>
<evidence type="ECO:0000313" key="13">
    <source>
        <dbReference type="EMBL" id="PSS21861.1"/>
    </source>
</evidence>
<evidence type="ECO:0000256" key="2">
    <source>
        <dbReference type="ARBA" id="ARBA00006780"/>
    </source>
</evidence>
<keyword evidence="3" id="KW-0812">Transmembrane</keyword>
<evidence type="ECO:0000256" key="7">
    <source>
        <dbReference type="ARBA" id="ARBA00023136"/>
    </source>
</evidence>
<evidence type="ECO:0000256" key="11">
    <source>
        <dbReference type="RuleBase" id="RU368005"/>
    </source>
</evidence>
<dbReference type="InParanoid" id="A0A2T3B534"/>
<keyword evidence="8 11" id="KW-0143">Chaperone</keyword>
<sequence>MPRKPTNWRMYGKMAAALIVCGVGGPAFVYYVSPTEEELFQKYNPDLQRRSLQNRYERQKEFDDFVTKLKEYSKSNRPIWEEAAIAERKAKEGKIEEEMKLMEEIRARKEEMKKSGTKLVPGGSL</sequence>
<protein>
    <recommendedName>
        <fullName evidence="10 11">Cytochrome b mRNA-processing protein 4</fullName>
    </recommendedName>
</protein>
<feature type="coiled-coil region" evidence="12">
    <location>
        <begin position="88"/>
        <end position="115"/>
    </location>
</feature>
<evidence type="ECO:0000256" key="10">
    <source>
        <dbReference type="ARBA" id="ARBA00031521"/>
    </source>
</evidence>
<keyword evidence="7" id="KW-0472">Membrane</keyword>
<evidence type="ECO:0000256" key="8">
    <source>
        <dbReference type="ARBA" id="ARBA00023186"/>
    </source>
</evidence>
<comment type="similarity">
    <text evidence="2 11">Belongs to the CBP4 family.</text>
</comment>
<reference evidence="13 14" key="1">
    <citation type="journal article" date="2018" name="New Phytol.">
        <title>Comparative genomics and transcriptomics depict ericoid mycorrhizal fungi as versatile saprotrophs and plant mutualists.</title>
        <authorList>
            <person name="Martino E."/>
            <person name="Morin E."/>
            <person name="Grelet G.A."/>
            <person name="Kuo A."/>
            <person name="Kohler A."/>
            <person name="Daghino S."/>
            <person name="Barry K.W."/>
            <person name="Cichocki N."/>
            <person name="Clum A."/>
            <person name="Dockter R.B."/>
            <person name="Hainaut M."/>
            <person name="Kuo R.C."/>
            <person name="LaButti K."/>
            <person name="Lindahl B.D."/>
            <person name="Lindquist E.A."/>
            <person name="Lipzen A."/>
            <person name="Khouja H.R."/>
            <person name="Magnuson J."/>
            <person name="Murat C."/>
            <person name="Ohm R.A."/>
            <person name="Singer S.W."/>
            <person name="Spatafora J.W."/>
            <person name="Wang M."/>
            <person name="Veneault-Fourrey C."/>
            <person name="Henrissat B."/>
            <person name="Grigoriev I.V."/>
            <person name="Martin F.M."/>
            <person name="Perotto S."/>
        </authorList>
    </citation>
    <scope>NUCLEOTIDE SEQUENCE [LARGE SCALE GENOMIC DNA]</scope>
    <source>
        <strain evidence="13 14">ATCC 22711</strain>
    </source>
</reference>
<dbReference type="FunCoup" id="A0A2T3B534">
    <property type="interactions" value="47"/>
</dbReference>
<evidence type="ECO:0000256" key="1">
    <source>
        <dbReference type="ARBA" id="ARBA00004434"/>
    </source>
</evidence>
<dbReference type="PANTHER" id="PTHR28202">
    <property type="entry name" value="ASSEMBLY FACTOR CBP4"/>
    <property type="match status" value="1"/>
</dbReference>
<comment type="subcellular location">
    <subcellularLocation>
        <location evidence="1 11">Mitochondrion inner membrane</location>
        <topology evidence="1 11">Single-pass membrane protein</topology>
    </subcellularLocation>
</comment>
<accession>A0A2T3B534</accession>
<evidence type="ECO:0000256" key="3">
    <source>
        <dbReference type="ARBA" id="ARBA00022692"/>
    </source>
</evidence>
<dbReference type="Pfam" id="PF07960">
    <property type="entry name" value="CBP4"/>
    <property type="match status" value="1"/>
</dbReference>
<dbReference type="GO" id="GO:0034551">
    <property type="term" value="P:mitochondrial respiratory chain complex III assembly"/>
    <property type="evidence" value="ECO:0007669"/>
    <property type="project" value="TreeGrafter"/>
</dbReference>
<dbReference type="OrthoDB" id="5576752at2759"/>
<proteinExistence type="inferred from homology"/>
<dbReference type="InterPro" id="IPR012420">
    <property type="entry name" value="Cbp4"/>
</dbReference>
<keyword evidence="14" id="KW-1185">Reference proteome</keyword>
<dbReference type="Proteomes" id="UP000241818">
    <property type="component" value="Unassembled WGS sequence"/>
</dbReference>
<dbReference type="RefSeq" id="XP_024722016.1">
    <property type="nucleotide sequence ID" value="XM_024866458.1"/>
</dbReference>
<evidence type="ECO:0000256" key="4">
    <source>
        <dbReference type="ARBA" id="ARBA00022792"/>
    </source>
</evidence>
<keyword evidence="4 11" id="KW-0999">Mitochondrion inner membrane</keyword>
<dbReference type="GeneID" id="36574539"/>
<organism evidence="13 14">
    <name type="scientific">Amorphotheca resinae ATCC 22711</name>
    <dbReference type="NCBI Taxonomy" id="857342"/>
    <lineage>
        <taxon>Eukaryota</taxon>
        <taxon>Fungi</taxon>
        <taxon>Dikarya</taxon>
        <taxon>Ascomycota</taxon>
        <taxon>Pezizomycotina</taxon>
        <taxon>Leotiomycetes</taxon>
        <taxon>Helotiales</taxon>
        <taxon>Amorphothecaceae</taxon>
        <taxon>Amorphotheca</taxon>
    </lineage>
</organism>
<gene>
    <name evidence="13" type="ORF">M430DRAFT_33937</name>
</gene>
<keyword evidence="12" id="KW-0175">Coiled coil</keyword>
<evidence type="ECO:0000313" key="14">
    <source>
        <dbReference type="Proteomes" id="UP000241818"/>
    </source>
</evidence>